<proteinExistence type="predicted"/>
<protein>
    <submittedName>
        <fullName evidence="1">Uncharacterized protein</fullName>
    </submittedName>
</protein>
<reference evidence="1" key="2">
    <citation type="journal article" date="2015" name="Fish Shellfish Immunol.">
        <title>Early steps in the European eel (Anguilla anguilla)-Vibrio vulnificus interaction in the gills: Role of the RtxA13 toxin.</title>
        <authorList>
            <person name="Callol A."/>
            <person name="Pajuelo D."/>
            <person name="Ebbesson L."/>
            <person name="Teles M."/>
            <person name="MacKenzie S."/>
            <person name="Amaro C."/>
        </authorList>
    </citation>
    <scope>NUCLEOTIDE SEQUENCE</scope>
</reference>
<name>A0A0E9WQC7_ANGAN</name>
<organism evidence="1">
    <name type="scientific">Anguilla anguilla</name>
    <name type="common">European freshwater eel</name>
    <name type="synonym">Muraena anguilla</name>
    <dbReference type="NCBI Taxonomy" id="7936"/>
    <lineage>
        <taxon>Eukaryota</taxon>
        <taxon>Metazoa</taxon>
        <taxon>Chordata</taxon>
        <taxon>Craniata</taxon>
        <taxon>Vertebrata</taxon>
        <taxon>Euteleostomi</taxon>
        <taxon>Actinopterygii</taxon>
        <taxon>Neopterygii</taxon>
        <taxon>Teleostei</taxon>
        <taxon>Anguilliformes</taxon>
        <taxon>Anguillidae</taxon>
        <taxon>Anguilla</taxon>
    </lineage>
</organism>
<accession>A0A0E9WQC7</accession>
<dbReference type="AlphaFoldDB" id="A0A0E9WQC7"/>
<dbReference type="EMBL" id="GBXM01016837">
    <property type="protein sequence ID" value="JAH91740.1"/>
    <property type="molecule type" value="Transcribed_RNA"/>
</dbReference>
<evidence type="ECO:0000313" key="1">
    <source>
        <dbReference type="EMBL" id="JAH91740.1"/>
    </source>
</evidence>
<reference evidence="1" key="1">
    <citation type="submission" date="2014-11" db="EMBL/GenBank/DDBJ databases">
        <authorList>
            <person name="Amaro Gonzalez C."/>
        </authorList>
    </citation>
    <scope>NUCLEOTIDE SEQUENCE</scope>
</reference>
<sequence length="73" mass="8561">MELNMYVCGFDLFIHLTTEILRPFQKQENKKRKKIIFHNNKMQALQQTQPPNFLLITTNPFSCTLGCPSALYL</sequence>